<accession>A0A939F5F8</accession>
<dbReference type="InterPro" id="IPR002934">
    <property type="entry name" value="Polymerase_NTP_transf_dom"/>
</dbReference>
<dbReference type="Proteomes" id="UP000664167">
    <property type="component" value="Unassembled WGS sequence"/>
</dbReference>
<dbReference type="InterPro" id="IPR043519">
    <property type="entry name" value="NT_sf"/>
</dbReference>
<protein>
    <submittedName>
        <fullName evidence="2">Nucleotidyltransferase domain-containing protein</fullName>
    </submittedName>
</protein>
<dbReference type="SUPFAM" id="SSF81301">
    <property type="entry name" value="Nucleotidyltransferase"/>
    <property type="match status" value="1"/>
</dbReference>
<dbReference type="EMBL" id="JAFLRJ010000112">
    <property type="protein sequence ID" value="MBO0512650.1"/>
    <property type="molecule type" value="Genomic_DNA"/>
</dbReference>
<dbReference type="AlphaFoldDB" id="A0A939F5F8"/>
<dbReference type="GO" id="GO:0016779">
    <property type="term" value="F:nucleotidyltransferase activity"/>
    <property type="evidence" value="ECO:0007669"/>
    <property type="project" value="InterPro"/>
</dbReference>
<feature type="domain" description="Polymerase nucleotidyl transferase" evidence="1">
    <location>
        <begin position="21"/>
        <end position="64"/>
    </location>
</feature>
<sequence>MDEAARQLIDRFQAAATESLPLVALWVHGSLAAGDYRPGISDLDLVAVIDVPPGEADALAEVIQRLHEALDAPLLHCAYLPLGALDDPAEPQLAYAQQELMHRPVTPVARRELLRFGLVRYGPEPAGLLPPVPDEQLAAFVVADQAGFWLPSLDRPEWYLRDIWVDHGMVTAARAAVTLEDGRLITKGEALGVLADMGAPAEVVDDIRRRRYGAPPVTAGDWPARRAELTLGFLRPMIGRLATGVGPTR</sequence>
<evidence type="ECO:0000313" key="2">
    <source>
        <dbReference type="EMBL" id="MBO0512650.1"/>
    </source>
</evidence>
<proteinExistence type="predicted"/>
<organism evidence="2 3">
    <name type="scientific">Streptomyces beijiangensis</name>
    <dbReference type="NCBI Taxonomy" id="163361"/>
    <lineage>
        <taxon>Bacteria</taxon>
        <taxon>Bacillati</taxon>
        <taxon>Actinomycetota</taxon>
        <taxon>Actinomycetes</taxon>
        <taxon>Kitasatosporales</taxon>
        <taxon>Streptomycetaceae</taxon>
        <taxon>Streptomyces</taxon>
    </lineage>
</organism>
<reference evidence="2" key="1">
    <citation type="submission" date="2021-03" db="EMBL/GenBank/DDBJ databases">
        <title>Streptomyces poriferae sp. nov., a novel marine sponge-derived Actinobacteria species with anti-MRSA activity.</title>
        <authorList>
            <person name="Sandoval-Powers M."/>
            <person name="Kralova S."/>
            <person name="Nguyen G.-S."/>
            <person name="Fawwal D."/>
            <person name="Degnes K."/>
            <person name="Klinkenberg G."/>
            <person name="Sletta H."/>
            <person name="Wentzel A."/>
            <person name="Liles M.R."/>
        </authorList>
    </citation>
    <scope>NUCLEOTIDE SEQUENCE</scope>
    <source>
        <strain evidence="2">DSM 41794</strain>
    </source>
</reference>
<name>A0A939F5F8_9ACTN</name>
<evidence type="ECO:0000259" key="1">
    <source>
        <dbReference type="Pfam" id="PF01909"/>
    </source>
</evidence>
<dbReference type="Pfam" id="PF01909">
    <property type="entry name" value="NTP_transf_2"/>
    <property type="match status" value="1"/>
</dbReference>
<comment type="caution">
    <text evidence="2">The sequence shown here is derived from an EMBL/GenBank/DDBJ whole genome shotgun (WGS) entry which is preliminary data.</text>
</comment>
<keyword evidence="3" id="KW-1185">Reference proteome</keyword>
<gene>
    <name evidence="2" type="ORF">J0695_12650</name>
</gene>
<evidence type="ECO:0000313" key="3">
    <source>
        <dbReference type="Proteomes" id="UP000664167"/>
    </source>
</evidence>
<dbReference type="CDD" id="cd05403">
    <property type="entry name" value="NT_KNTase_like"/>
    <property type="match status" value="1"/>
</dbReference>